<dbReference type="SUPFAM" id="SSF53850">
    <property type="entry name" value="Periplasmic binding protein-like II"/>
    <property type="match status" value="1"/>
</dbReference>
<dbReference type="Proteomes" id="UP000007392">
    <property type="component" value="Chromosome"/>
</dbReference>
<dbReference type="KEGG" id="pmw:B2K_10275"/>
<dbReference type="Gene3D" id="3.40.190.10">
    <property type="entry name" value="Periplasmic binding protein-like II"/>
    <property type="match status" value="2"/>
</dbReference>
<accession>I0BFF8</accession>
<proteinExistence type="predicted"/>
<evidence type="ECO:0000313" key="1">
    <source>
        <dbReference type="EMBL" id="AFH61105.2"/>
    </source>
</evidence>
<dbReference type="InterPro" id="IPR006059">
    <property type="entry name" value="SBP"/>
</dbReference>
<dbReference type="EMBL" id="CP003422">
    <property type="protein sequence ID" value="AFH61105.2"/>
    <property type="molecule type" value="Genomic_DNA"/>
</dbReference>
<dbReference type="HOGENOM" id="CLU_1282180_0_0_9"/>
<protein>
    <submittedName>
        <fullName evidence="1">ABC transporter substrate-binding protein</fullName>
    </submittedName>
</protein>
<name>I0BFF8_9BACL</name>
<sequence>MSKTDTPFQIDSDLGRCYGVLHQLIAKGYVESDLFTDRWEESKSAIASGKAGMYYIGSWAISQILDKKDTGVKSEDIGFAPFPSLAGDKQFAHMSSDYWYAVNKNSKNLPAAKAWVKYLLEESSFADDAGFMQTVKTRESTIPQLKEFMSYTPTFVESVNMDEDFHQISQKAGFSFYDGKIIQEIVISNNLQTVFDKWNTKWKQARQAVLNEKGQ</sequence>
<dbReference type="OrthoDB" id="2060074at2"/>
<organism evidence="1 2">
    <name type="scientific">Paenibacillus mucilaginosus K02</name>
    <dbReference type="NCBI Taxonomy" id="997761"/>
    <lineage>
        <taxon>Bacteria</taxon>
        <taxon>Bacillati</taxon>
        <taxon>Bacillota</taxon>
        <taxon>Bacilli</taxon>
        <taxon>Bacillales</taxon>
        <taxon>Paenibacillaceae</taxon>
        <taxon>Paenibacillus</taxon>
    </lineage>
</organism>
<dbReference type="AlphaFoldDB" id="I0BFF8"/>
<evidence type="ECO:0000313" key="2">
    <source>
        <dbReference type="Proteomes" id="UP000007392"/>
    </source>
</evidence>
<dbReference type="Pfam" id="PF01547">
    <property type="entry name" value="SBP_bac_1"/>
    <property type="match status" value="1"/>
</dbReference>
<gene>
    <name evidence="1" type="ORF">B2K_10275</name>
</gene>
<reference evidence="1 2" key="1">
    <citation type="submission" date="2013-06" db="EMBL/GenBank/DDBJ databases">
        <title>Complete genome sequence of Paenibacillus mucilaginosus K02.</title>
        <authorList>
            <person name="Xiao B."/>
            <person name="Sun L."/>
            <person name="Xiao L."/>
            <person name="Lian B."/>
        </authorList>
    </citation>
    <scope>NUCLEOTIDE SEQUENCE [LARGE SCALE GENOMIC DNA]</scope>
    <source>
        <strain evidence="1 2">K02</strain>
    </source>
</reference>
<dbReference type="RefSeq" id="WP_016362462.1">
    <property type="nucleotide sequence ID" value="NC_017672.3"/>
</dbReference>